<evidence type="ECO:0000313" key="1">
    <source>
        <dbReference type="EMBL" id="MBS2967179.1"/>
    </source>
</evidence>
<organism evidence="1 2">
    <name type="scientific">Actinocrinis puniceicyclus</name>
    <dbReference type="NCBI Taxonomy" id="977794"/>
    <lineage>
        <taxon>Bacteria</taxon>
        <taxon>Bacillati</taxon>
        <taxon>Actinomycetota</taxon>
        <taxon>Actinomycetes</taxon>
        <taxon>Catenulisporales</taxon>
        <taxon>Actinospicaceae</taxon>
        <taxon>Actinocrinis</taxon>
    </lineage>
</organism>
<comment type="caution">
    <text evidence="1">The sequence shown here is derived from an EMBL/GenBank/DDBJ whole genome shotgun (WGS) entry which is preliminary data.</text>
</comment>
<proteinExistence type="predicted"/>
<dbReference type="EMBL" id="JAGSXH010000385">
    <property type="protein sequence ID" value="MBS2967179.1"/>
    <property type="molecule type" value="Genomic_DNA"/>
</dbReference>
<reference evidence="1" key="1">
    <citation type="submission" date="2021-04" db="EMBL/GenBank/DDBJ databases">
        <title>Genome based classification of Actinospica acidithermotolerans sp. nov., an actinobacterium isolated from an Indonesian hot spring.</title>
        <authorList>
            <person name="Kusuma A.B."/>
            <person name="Putra K.E."/>
            <person name="Nafisah S."/>
            <person name="Loh J."/>
            <person name="Nouioui I."/>
            <person name="Goodfellow M."/>
        </authorList>
    </citation>
    <scope>NUCLEOTIDE SEQUENCE</scope>
    <source>
        <strain evidence="1">DSM 45618</strain>
    </source>
</reference>
<keyword evidence="2" id="KW-1185">Reference proteome</keyword>
<sequence length="122" mass="13912">PPHIAQIICGHTNISTTMGYKAVYPTEAIDAHRAFIARRRATRPGEEYRTPTDQEWEAFLSHFERRKLSVGTCARAFNTPCIHEHACVRCSLLRPDPAQRQRLEEIHDNLQARVTNYGVSAL</sequence>
<dbReference type="Proteomes" id="UP000677913">
    <property type="component" value="Unassembled WGS sequence"/>
</dbReference>
<dbReference type="AlphaFoldDB" id="A0A8J8BHU1"/>
<feature type="non-terminal residue" evidence="1">
    <location>
        <position position="1"/>
    </location>
</feature>
<protein>
    <submittedName>
        <fullName evidence="1">Uncharacterized protein</fullName>
    </submittedName>
</protein>
<accession>A0A8J8BHU1</accession>
<name>A0A8J8BHU1_9ACTN</name>
<evidence type="ECO:0000313" key="2">
    <source>
        <dbReference type="Proteomes" id="UP000677913"/>
    </source>
</evidence>
<gene>
    <name evidence="1" type="ORF">KGA66_29395</name>
</gene>